<accession>A0A9W9H2K3</accession>
<comment type="caution">
    <text evidence="2">The sequence shown here is derived from an EMBL/GenBank/DDBJ whole genome shotgun (WGS) entry which is preliminary data.</text>
</comment>
<name>A0A9W9H2K3_9EURO</name>
<reference evidence="2" key="1">
    <citation type="submission" date="2022-11" db="EMBL/GenBank/DDBJ databases">
        <authorList>
            <person name="Petersen C."/>
        </authorList>
    </citation>
    <scope>NUCLEOTIDE SEQUENCE</scope>
    <source>
        <strain evidence="2">IBT 22155</strain>
    </source>
</reference>
<protein>
    <submittedName>
        <fullName evidence="2">Uncharacterized protein</fullName>
    </submittedName>
</protein>
<dbReference type="RefSeq" id="XP_056522668.1">
    <property type="nucleotide sequence ID" value="XM_056665718.1"/>
</dbReference>
<feature type="region of interest" description="Disordered" evidence="1">
    <location>
        <begin position="1"/>
        <end position="21"/>
    </location>
</feature>
<dbReference type="GeneID" id="81404888"/>
<sequence>MSRLPDGSAPGNARGSWLTQIEGPPRWAIGSEICWERRIGETIADHEGQYGKSRENADLRFIKF</sequence>
<evidence type="ECO:0000313" key="2">
    <source>
        <dbReference type="EMBL" id="KAJ5135696.1"/>
    </source>
</evidence>
<reference evidence="2" key="2">
    <citation type="journal article" date="2023" name="IMA Fungus">
        <title>Comparative genomic study of the Penicillium genus elucidates a diverse pangenome and 15 lateral gene transfer events.</title>
        <authorList>
            <person name="Petersen C."/>
            <person name="Sorensen T."/>
            <person name="Nielsen M.R."/>
            <person name="Sondergaard T.E."/>
            <person name="Sorensen J.L."/>
            <person name="Fitzpatrick D.A."/>
            <person name="Frisvad J.C."/>
            <person name="Nielsen K.L."/>
        </authorList>
    </citation>
    <scope>NUCLEOTIDE SEQUENCE</scope>
    <source>
        <strain evidence="2">IBT 22155</strain>
    </source>
</reference>
<organism evidence="2 3">
    <name type="scientific">Penicillium bovifimosum</name>
    <dbReference type="NCBI Taxonomy" id="126998"/>
    <lineage>
        <taxon>Eukaryota</taxon>
        <taxon>Fungi</taxon>
        <taxon>Dikarya</taxon>
        <taxon>Ascomycota</taxon>
        <taxon>Pezizomycotina</taxon>
        <taxon>Eurotiomycetes</taxon>
        <taxon>Eurotiomycetidae</taxon>
        <taxon>Eurotiales</taxon>
        <taxon>Aspergillaceae</taxon>
        <taxon>Penicillium</taxon>
    </lineage>
</organism>
<dbReference type="Proteomes" id="UP001149079">
    <property type="component" value="Unassembled WGS sequence"/>
</dbReference>
<keyword evidence="3" id="KW-1185">Reference proteome</keyword>
<dbReference type="EMBL" id="JAPQKL010000004">
    <property type="protein sequence ID" value="KAJ5135696.1"/>
    <property type="molecule type" value="Genomic_DNA"/>
</dbReference>
<gene>
    <name evidence="2" type="ORF">N7515_004974</name>
</gene>
<evidence type="ECO:0000256" key="1">
    <source>
        <dbReference type="SAM" id="MobiDB-lite"/>
    </source>
</evidence>
<proteinExistence type="predicted"/>
<evidence type="ECO:0000313" key="3">
    <source>
        <dbReference type="Proteomes" id="UP001149079"/>
    </source>
</evidence>
<dbReference type="AlphaFoldDB" id="A0A9W9H2K3"/>